<protein>
    <recommendedName>
        <fullName evidence="4">Protein kinase domain-containing protein</fullName>
    </recommendedName>
</protein>
<dbReference type="Pfam" id="PF00069">
    <property type="entry name" value="Pkinase"/>
    <property type="match status" value="1"/>
</dbReference>
<dbReference type="PROSITE" id="PS50011">
    <property type="entry name" value="PROTEIN_KINASE_DOM"/>
    <property type="match status" value="1"/>
</dbReference>
<evidence type="ECO:0000256" key="2">
    <source>
        <dbReference type="ARBA" id="ARBA00022741"/>
    </source>
</evidence>
<evidence type="ECO:0000259" key="4">
    <source>
        <dbReference type="PROSITE" id="PS50011"/>
    </source>
</evidence>
<organism evidence="5 6">
    <name type="scientific">Anopheles arabiensis</name>
    <name type="common">Mosquito</name>
    <dbReference type="NCBI Taxonomy" id="7173"/>
    <lineage>
        <taxon>Eukaryota</taxon>
        <taxon>Metazoa</taxon>
        <taxon>Ecdysozoa</taxon>
        <taxon>Arthropoda</taxon>
        <taxon>Hexapoda</taxon>
        <taxon>Insecta</taxon>
        <taxon>Pterygota</taxon>
        <taxon>Neoptera</taxon>
        <taxon>Endopterygota</taxon>
        <taxon>Diptera</taxon>
        <taxon>Nematocera</taxon>
        <taxon>Culicoidea</taxon>
        <taxon>Culicidae</taxon>
        <taxon>Anophelinae</taxon>
        <taxon>Anopheles</taxon>
    </lineage>
</organism>
<dbReference type="Gene3D" id="3.30.1140.40">
    <property type="entry name" value="Tctex-1"/>
    <property type="match status" value="1"/>
</dbReference>
<dbReference type="Gene3D" id="3.30.200.20">
    <property type="entry name" value="Phosphorylase Kinase, domain 1"/>
    <property type="match status" value="1"/>
</dbReference>
<evidence type="ECO:0000313" key="5">
    <source>
        <dbReference type="EnsemblMetazoa" id="AARA008161-PA"/>
    </source>
</evidence>
<evidence type="ECO:0000256" key="1">
    <source>
        <dbReference type="ARBA" id="ARBA00005361"/>
    </source>
</evidence>
<dbReference type="EnsemblMetazoa" id="AARA008161-RA">
    <property type="protein sequence ID" value="AARA008161-PA"/>
    <property type="gene ID" value="AARA008161"/>
</dbReference>
<dbReference type="InterPro" id="IPR017441">
    <property type="entry name" value="Protein_kinase_ATP_BS"/>
</dbReference>
<dbReference type="PANTHER" id="PTHR44329">
    <property type="entry name" value="SERINE/THREONINE-PROTEIN KINASE TNNI3K-RELATED"/>
    <property type="match status" value="1"/>
</dbReference>
<proteinExistence type="inferred from homology"/>
<dbReference type="Gene3D" id="1.10.510.10">
    <property type="entry name" value="Transferase(Phosphotransferase) domain 1"/>
    <property type="match status" value="1"/>
</dbReference>
<evidence type="ECO:0000256" key="3">
    <source>
        <dbReference type="ARBA" id="ARBA00022840"/>
    </source>
</evidence>
<comment type="similarity">
    <text evidence="1">Belongs to the dynein light chain Tctex-type family.</text>
</comment>
<dbReference type="InterPro" id="IPR008271">
    <property type="entry name" value="Ser/Thr_kinase_AS"/>
</dbReference>
<reference evidence="5" key="1">
    <citation type="submission" date="2022-08" db="UniProtKB">
        <authorList>
            <consortium name="EnsemblMetazoa"/>
        </authorList>
    </citation>
    <scope>IDENTIFICATION</scope>
    <source>
        <strain evidence="5">Dongola</strain>
    </source>
</reference>
<dbReference type="InterPro" id="IPR005334">
    <property type="entry name" value="Tctex-1-like"/>
</dbReference>
<dbReference type="AlphaFoldDB" id="A0A182I3L5"/>
<dbReference type="EMBL" id="APCN01000215">
    <property type="status" value="NOT_ANNOTATED_CDS"/>
    <property type="molecule type" value="Genomic_DNA"/>
</dbReference>
<keyword evidence="3" id="KW-0067">ATP-binding</keyword>
<evidence type="ECO:0000313" key="6">
    <source>
        <dbReference type="Proteomes" id="UP000075840"/>
    </source>
</evidence>
<sequence length="638" mass="72178">MAVWGKVKIASTTTTSKAPLARTPSKAGSLFSETLTAALGKRKSKFKDITDELNQHINAEEREELYQRPLFNADKIRRMMERIVEKQFDVDEEEMRYVYNPAKNLKMCQNISKQIKDRMKAMNFKRHRIISIATIVEKQQQGIHYKMKYILDPKLDDYVRLYHETPHFYIIATQVASLFLDGNSLPSVRHSRPQVLAPSSRRFGWIECVTMTSTELTVPKIEISFDTPNRDRFLRDDFRNKRESYAVLGRGSYGVVIKASYRGRPVAVKILEKRSYRHRCRYDSLLNEANALNLRHDNIVTVLKIVPGAQYGLVLMERFDGYCLQRIIGHQRNHPIAVQHKLLILCDIISGLCFCHRHNIVHLDVKPQNVIVTVSGAADQPAAPAAGNLPLRKYLCKLCDFGSSMMLQPWQPNETLVNRGTIRYMAPELLRGTGGFTARADIYSFGVTMWQLDEGRFPYEEITCNEVIAYNVVKKGLRPDSITTMAFGRRATNLPAGLRDIGCLHGSLRGPISLTGGGGGGGSSFTGRFETDAVDDVLKRQGIAVEYRAKRPTRVICPTERPDQPMNDQELNVARIMEMFGGNCTIANNERIQLRQTMRTLYSKCWASDPACRPDAPAVRAAIHQALEKIALGQRAGK</sequence>
<keyword evidence="2" id="KW-0547">Nucleotide-binding</keyword>
<dbReference type="PROSITE" id="PS00108">
    <property type="entry name" value="PROTEIN_KINASE_ST"/>
    <property type="match status" value="1"/>
</dbReference>
<dbReference type="InterPro" id="IPR000719">
    <property type="entry name" value="Prot_kinase_dom"/>
</dbReference>
<dbReference type="Pfam" id="PF03645">
    <property type="entry name" value="Tctex-1"/>
    <property type="match status" value="1"/>
</dbReference>
<dbReference type="VEuPathDB" id="VectorBase:AARA21_006935"/>
<accession>A0A182I3L5</accession>
<keyword evidence="6" id="KW-1185">Reference proteome</keyword>
<dbReference type="CDD" id="cd21451">
    <property type="entry name" value="DLC-like_TCTEX1D"/>
    <property type="match status" value="1"/>
</dbReference>
<dbReference type="InterPro" id="IPR051681">
    <property type="entry name" value="Ser/Thr_Kinases-Pseudokinases"/>
</dbReference>
<dbReference type="InterPro" id="IPR038586">
    <property type="entry name" value="Tctex-1-like_sf"/>
</dbReference>
<dbReference type="GO" id="GO:0004674">
    <property type="term" value="F:protein serine/threonine kinase activity"/>
    <property type="evidence" value="ECO:0007669"/>
    <property type="project" value="TreeGrafter"/>
</dbReference>
<dbReference type="SMART" id="SM00220">
    <property type="entry name" value="S_TKc"/>
    <property type="match status" value="1"/>
</dbReference>
<dbReference type="InterPro" id="IPR011009">
    <property type="entry name" value="Kinase-like_dom_sf"/>
</dbReference>
<dbReference type="GO" id="GO:0005524">
    <property type="term" value="F:ATP binding"/>
    <property type="evidence" value="ECO:0007669"/>
    <property type="project" value="UniProtKB-UniRule"/>
</dbReference>
<dbReference type="SUPFAM" id="SSF56112">
    <property type="entry name" value="Protein kinase-like (PK-like)"/>
    <property type="match status" value="1"/>
</dbReference>
<dbReference type="VEuPathDB" id="VectorBase:AARA008161"/>
<dbReference type="Proteomes" id="UP000075840">
    <property type="component" value="Unassembled WGS sequence"/>
</dbReference>
<dbReference type="PROSITE" id="PS00107">
    <property type="entry name" value="PROTEIN_KINASE_ATP"/>
    <property type="match status" value="1"/>
</dbReference>
<name>A0A182I3L5_ANOAR</name>
<feature type="domain" description="Protein kinase" evidence="4">
    <location>
        <begin position="242"/>
        <end position="627"/>
    </location>
</feature>
<dbReference type="FunFam" id="1.10.510.10:FF:001237">
    <property type="entry name" value="GM20338"/>
    <property type="match status" value="1"/>
</dbReference>
<dbReference type="VEuPathDB" id="VectorBase:AARA21_004306"/>